<comment type="caution">
    <text evidence="1">The sequence shown here is derived from an EMBL/GenBank/DDBJ whole genome shotgun (WGS) entry which is preliminary data.</text>
</comment>
<proteinExistence type="predicted"/>
<name>A0ACC1M0F2_9FUNG</name>
<protein>
    <submittedName>
        <fullName evidence="1">Uncharacterized protein</fullName>
    </submittedName>
</protein>
<reference evidence="1" key="1">
    <citation type="submission" date="2022-07" db="EMBL/GenBank/DDBJ databases">
        <title>Phylogenomic reconstructions and comparative analyses of Kickxellomycotina fungi.</title>
        <authorList>
            <person name="Reynolds N.K."/>
            <person name="Stajich J.E."/>
            <person name="Barry K."/>
            <person name="Grigoriev I.V."/>
            <person name="Crous P."/>
            <person name="Smith M.E."/>
        </authorList>
    </citation>
    <scope>NUCLEOTIDE SEQUENCE</scope>
    <source>
        <strain evidence="1">CBS 190363</strain>
    </source>
</reference>
<gene>
    <name evidence="1" type="ORF">IWW38_004074</name>
</gene>
<dbReference type="Proteomes" id="UP001139981">
    <property type="component" value="Unassembled WGS sequence"/>
</dbReference>
<accession>A0ACC1M0F2</accession>
<evidence type="ECO:0000313" key="1">
    <source>
        <dbReference type="EMBL" id="KAJ2890544.1"/>
    </source>
</evidence>
<organism evidence="1 2">
    <name type="scientific">Coemansia aciculifera</name>
    <dbReference type="NCBI Taxonomy" id="417176"/>
    <lineage>
        <taxon>Eukaryota</taxon>
        <taxon>Fungi</taxon>
        <taxon>Fungi incertae sedis</taxon>
        <taxon>Zoopagomycota</taxon>
        <taxon>Kickxellomycotina</taxon>
        <taxon>Kickxellomycetes</taxon>
        <taxon>Kickxellales</taxon>
        <taxon>Kickxellaceae</taxon>
        <taxon>Coemansia</taxon>
    </lineage>
</organism>
<keyword evidence="2" id="KW-1185">Reference proteome</keyword>
<sequence>MTTNTEVASFSELAAKRLPIAEKDKLASDVRLGMELSFGRMEDLKREQVAAEARVDVLSKKMQQLSTSIERRLTRTSYLQTIRDSVCAVQAAAKAAHVRSAESAKKDLSVLYDAYERLYETARQIEARHKFDVWGELRLETVVTGTIHDHLQRTFNSWSPTTHPHLVEDILVPLHRYVHLCDDGDLGERLTPFESLLHRTLVPCLRRFILTQWDPLADDLSLPLSRLPLSTAAAVSGDISRRLLRYVDAIEPREDMRNASHAVSDLRIDRVVIPWLPYVYDRAELVTAVRHKLCAVLDYWTPTKENNGKIISLLLPWLEIFQGKEFRRLCAKISDRLEAMLRAEFQFNAQRQTIWPFKVLVKWHGLLPFDDWFSIVKRQVLVKFLDYLRMWLEDPNANYAEVADWYWQWKQMYPPEIFSVEAAQHEFKKAVVLMAYALSQRESLLPPNA</sequence>
<dbReference type="EMBL" id="JANBVB010001310">
    <property type="protein sequence ID" value="KAJ2890544.1"/>
    <property type="molecule type" value="Genomic_DNA"/>
</dbReference>
<evidence type="ECO:0000313" key="2">
    <source>
        <dbReference type="Proteomes" id="UP001139981"/>
    </source>
</evidence>